<feature type="binding site" evidence="9">
    <location>
        <begin position="849"/>
        <end position="856"/>
    </location>
    <ligand>
        <name>ATP</name>
        <dbReference type="ChEBI" id="CHEBI:30616"/>
    </ligand>
</feature>
<dbReference type="OrthoDB" id="9807790at2"/>
<evidence type="ECO:0000256" key="10">
    <source>
        <dbReference type="SAM" id="Phobius"/>
    </source>
</evidence>
<dbReference type="PANTHER" id="PTHR22683:SF1">
    <property type="entry name" value="TYPE VII SECRETION SYSTEM PROTEIN ESSC"/>
    <property type="match status" value="1"/>
</dbReference>
<evidence type="ECO:0000256" key="5">
    <source>
        <dbReference type="ARBA" id="ARBA00022741"/>
    </source>
</evidence>
<keyword evidence="3 10" id="KW-0812">Transmembrane</keyword>
<feature type="domain" description="FtsK" evidence="11">
    <location>
        <begin position="466"/>
        <end position="666"/>
    </location>
</feature>
<evidence type="ECO:0000256" key="2">
    <source>
        <dbReference type="ARBA" id="ARBA00022475"/>
    </source>
</evidence>
<evidence type="ECO:0000256" key="7">
    <source>
        <dbReference type="ARBA" id="ARBA00022989"/>
    </source>
</evidence>
<organism evidence="12 13">
    <name type="scientific">Mycolicibacterium rutilum</name>
    <name type="common">Mycobacterium rutilum</name>
    <dbReference type="NCBI Taxonomy" id="370526"/>
    <lineage>
        <taxon>Bacteria</taxon>
        <taxon>Bacillati</taxon>
        <taxon>Actinomycetota</taxon>
        <taxon>Actinomycetes</taxon>
        <taxon>Mycobacteriales</taxon>
        <taxon>Mycobacteriaceae</taxon>
        <taxon>Mycolicibacterium</taxon>
    </lineage>
</organism>
<gene>
    <name evidence="12" type="ORF">SAMN04489835_4568</name>
</gene>
<dbReference type="SUPFAM" id="SSF52540">
    <property type="entry name" value="P-loop containing nucleoside triphosphate hydrolases"/>
    <property type="match status" value="3"/>
</dbReference>
<feature type="domain" description="FtsK" evidence="11">
    <location>
        <begin position="830"/>
        <end position="1033"/>
    </location>
</feature>
<dbReference type="Gene3D" id="3.40.50.300">
    <property type="entry name" value="P-loop containing nucleotide triphosphate hydrolases"/>
    <property type="match status" value="4"/>
</dbReference>
<evidence type="ECO:0000259" key="11">
    <source>
        <dbReference type="PROSITE" id="PS50901"/>
    </source>
</evidence>
<dbReference type="Pfam" id="PF01580">
    <property type="entry name" value="FtsK_SpoIIIE"/>
    <property type="match status" value="2"/>
</dbReference>
<dbReference type="Proteomes" id="UP000182915">
    <property type="component" value="Chromosome I"/>
</dbReference>
<dbReference type="GO" id="GO:0005524">
    <property type="term" value="F:ATP binding"/>
    <property type="evidence" value="ECO:0007669"/>
    <property type="project" value="UniProtKB-UniRule"/>
</dbReference>
<keyword evidence="13" id="KW-1185">Reference proteome</keyword>
<sequence length="1352" mass="146055">MSTKGFVRRLRVVPPRMPGGEVNLAPPPEVPRAIPGNLAMKLMPFVMIVAVVGMIALMVTVGGRDLTRNPMFLIFPMMMIMSMAGMFMGGNARTGKAAAELNEERKDYFSYLANLRDEADTTGEEQRTALEWSHPDPRALADVVGTRRMWERRPTDADYCHVRVGVGTHRLATRLMAPETGPPEDLEPVSTVALRRFVKTHSVVHALPTAVSLRAFPTITFEGDRKLAQQLVRSMVLELCTFHGPDHVQVAIVTANPDGDTWSWVKWLPHAQHAAIRDGMGSMRLLFPTLELLESTLSGELNERGRFSRNAQPTQGLKQLVVVLDDGFVTGDERLVTDAGMDSVTLLDLNGPRDGAAVRRGLQVVVEEDADGQHVAARTAVGVERFATPDAITLAEAETTARRIGQFRPANAAHIVSLEPDSRAVDPGLMSLLKIPDAAEIVPETVWRPRSPRERLRVPIGITPGGQPLELDIKEAAEGGMGPHGLCIGATGSGKSEFLRTLVLSLVTSHSPEALNLVLVDFKGGATFLGFEGLAHVAAIITNLEDELTLVDRMRDALAGEMNRRQELLRSAGNFSKVSEYEHARANGADLEPLPALFVIVDEFSELLAQKPDFAELFVMIGRLGRSLHMHLLLASQRLEEGKLRGLDSHLSYRIGLKTFSAGESRSVLGVPDAYHLPSVPGSAFLKCDASEPIRFNASYVSGEYTRPRVAIRTGRAAHLGAMAPKLFTATPVKKDAPVAPTPDRAPADEPAVTREPLTVAAPAKSTVLDVAVGRLRGHGRPAHEVWLPPLDESPAVNDLLTDTDWRSPVNLNGRLWMPIGVVDRPYDQRRDVLTVDLSGAQGNVAVVGGPQSGKSTALRSLIMSAAATHTPEQIQFYCLDFGGGTLTGLAKLPHVGGVAGRMDADAIRRTVAEVAGVLRAREELFRDQGIESIRDFRQRKAELSALRPDEAASHPLSRDRYGDVVLVVDGWASIKSDFESLDPVLQSLAIQGLSYGVHLAISASRWMEIRPAVKDMLGTRIELRLGDPIDSEVGRKAAELVPIGRPGRGINPERLHILVGLPRLDSSAGVEDLPAGVAGAVEAMRAHYGEREAPRVRMLPHNVDRDAVVTAARAAGALSKSRVAIGINESELAPVIVDFDAQPHLVAFADTECGKTGLLRNIAAGVMENASPAEAKIILVDFRRSMLGAIADEYLGGYATAPQSCTELMTALAGALSERLPPDDITQQQLKERSWWSGPDLFVMIDDYDLIPGGSLSHPLGPLVEYLPQARDIGLRVIVTRRSGGAGRAMLDPIVGRLKDLSCNGLVMSGGKEEGPLFGGYKASPMAPGRGMLVSRTMKSGVIQLSRMPDL</sequence>
<evidence type="ECO:0000256" key="9">
    <source>
        <dbReference type="PROSITE-ProRule" id="PRU00289"/>
    </source>
</evidence>
<dbReference type="InterPro" id="IPR003593">
    <property type="entry name" value="AAA+_ATPase"/>
</dbReference>
<evidence type="ECO:0000313" key="13">
    <source>
        <dbReference type="Proteomes" id="UP000182915"/>
    </source>
</evidence>
<evidence type="ECO:0000256" key="3">
    <source>
        <dbReference type="ARBA" id="ARBA00022692"/>
    </source>
</evidence>
<dbReference type="GO" id="GO:0003677">
    <property type="term" value="F:DNA binding"/>
    <property type="evidence" value="ECO:0007669"/>
    <property type="project" value="InterPro"/>
</dbReference>
<dbReference type="NCBIfam" id="TIGR03925">
    <property type="entry name" value="T7SS_EccC_b"/>
    <property type="match status" value="1"/>
</dbReference>
<protein>
    <submittedName>
        <fullName evidence="12">DNA segregation ATPase FtsK/SpoIIIE, S-DNA-T family</fullName>
    </submittedName>
</protein>
<dbReference type="GO" id="GO:0005886">
    <property type="term" value="C:plasma membrane"/>
    <property type="evidence" value="ECO:0007669"/>
    <property type="project" value="UniProtKB-SubCell"/>
</dbReference>
<feature type="transmembrane region" description="Helical" evidence="10">
    <location>
        <begin position="38"/>
        <end position="59"/>
    </location>
</feature>
<keyword evidence="7 10" id="KW-1133">Transmembrane helix</keyword>
<dbReference type="RefSeq" id="WP_083409106.1">
    <property type="nucleotide sequence ID" value="NZ_LT629971.1"/>
</dbReference>
<dbReference type="SMART" id="SM00382">
    <property type="entry name" value="AAA"/>
    <property type="match status" value="2"/>
</dbReference>
<dbReference type="STRING" id="370526.SAMN04489835_4568"/>
<dbReference type="InterPro" id="IPR027417">
    <property type="entry name" value="P-loop_NTPase"/>
</dbReference>
<keyword evidence="2" id="KW-1003">Cell membrane</keyword>
<accession>A0A1H6L2A7</accession>
<reference evidence="13" key="1">
    <citation type="submission" date="2016-10" db="EMBL/GenBank/DDBJ databases">
        <authorList>
            <person name="Varghese N."/>
            <person name="Submissions S."/>
        </authorList>
    </citation>
    <scope>NUCLEOTIDE SEQUENCE [LARGE SCALE GENOMIC DNA]</scope>
    <source>
        <strain evidence="13">DSM 45405</strain>
    </source>
</reference>
<dbReference type="PANTHER" id="PTHR22683">
    <property type="entry name" value="SPORULATION PROTEIN RELATED"/>
    <property type="match status" value="1"/>
</dbReference>
<evidence type="ECO:0000313" key="12">
    <source>
        <dbReference type="EMBL" id="SEH82408.1"/>
    </source>
</evidence>
<evidence type="ECO:0000256" key="8">
    <source>
        <dbReference type="ARBA" id="ARBA00023136"/>
    </source>
</evidence>
<dbReference type="InterPro" id="IPR002543">
    <property type="entry name" value="FtsK_dom"/>
</dbReference>
<feature type="binding site" evidence="9">
    <location>
        <begin position="1150"/>
        <end position="1157"/>
    </location>
    <ligand>
        <name>ATP</name>
        <dbReference type="ChEBI" id="CHEBI:30616"/>
    </ligand>
</feature>
<dbReference type="InterPro" id="IPR023837">
    <property type="entry name" value="EccCb-like_Actinobacteria"/>
</dbReference>
<dbReference type="EMBL" id="LT629971">
    <property type="protein sequence ID" value="SEH82408.1"/>
    <property type="molecule type" value="Genomic_DNA"/>
</dbReference>
<keyword evidence="6 9" id="KW-0067">ATP-binding</keyword>
<feature type="binding site" evidence="9">
    <location>
        <begin position="489"/>
        <end position="496"/>
    </location>
    <ligand>
        <name>ATP</name>
        <dbReference type="ChEBI" id="CHEBI:30616"/>
    </ligand>
</feature>
<evidence type="ECO:0000256" key="6">
    <source>
        <dbReference type="ARBA" id="ARBA00022840"/>
    </source>
</evidence>
<keyword evidence="8 10" id="KW-0472">Membrane</keyword>
<proteinExistence type="predicted"/>
<name>A0A1H6L2A7_MYCRU</name>
<feature type="domain" description="FtsK" evidence="11">
    <location>
        <begin position="1133"/>
        <end position="1318"/>
    </location>
</feature>
<keyword evidence="4" id="KW-0677">Repeat</keyword>
<dbReference type="PROSITE" id="PS50901">
    <property type="entry name" value="FTSK"/>
    <property type="match status" value="3"/>
</dbReference>
<dbReference type="NCBIfam" id="TIGR03924">
    <property type="entry name" value="T7SS_EccC_a"/>
    <property type="match status" value="1"/>
</dbReference>
<dbReference type="InterPro" id="IPR050206">
    <property type="entry name" value="FtsK/SpoIIIE/SftA"/>
</dbReference>
<feature type="transmembrane region" description="Helical" evidence="10">
    <location>
        <begin position="71"/>
        <end position="90"/>
    </location>
</feature>
<dbReference type="InterPro" id="IPR023836">
    <property type="entry name" value="EccCa-like_Actinobacteria"/>
</dbReference>
<evidence type="ECO:0000256" key="4">
    <source>
        <dbReference type="ARBA" id="ARBA00022737"/>
    </source>
</evidence>
<evidence type="ECO:0000256" key="1">
    <source>
        <dbReference type="ARBA" id="ARBA00004651"/>
    </source>
</evidence>
<comment type="subcellular location">
    <subcellularLocation>
        <location evidence="1">Cell membrane</location>
        <topology evidence="1">Multi-pass membrane protein</topology>
    </subcellularLocation>
</comment>
<keyword evidence="5 9" id="KW-0547">Nucleotide-binding</keyword>